<gene>
    <name evidence="6" type="primary">hutC</name>
    <name evidence="6" type="ORF">KFK14_05050</name>
</gene>
<dbReference type="Proteomes" id="UP000681425">
    <property type="component" value="Chromosome"/>
</dbReference>
<dbReference type="InterPro" id="IPR050679">
    <property type="entry name" value="Bact_HTH_transcr_reg"/>
</dbReference>
<dbReference type="CDD" id="cd07377">
    <property type="entry name" value="WHTH_GntR"/>
    <property type="match status" value="1"/>
</dbReference>
<dbReference type="InterPro" id="IPR028978">
    <property type="entry name" value="Chorismate_lyase_/UTRA_dom_sf"/>
</dbReference>
<evidence type="ECO:0000256" key="2">
    <source>
        <dbReference type="ARBA" id="ARBA00023125"/>
    </source>
</evidence>
<dbReference type="GO" id="GO:0045892">
    <property type="term" value="P:negative regulation of DNA-templated transcription"/>
    <property type="evidence" value="ECO:0007669"/>
    <property type="project" value="UniProtKB-UniRule"/>
</dbReference>
<dbReference type="Pfam" id="PF07702">
    <property type="entry name" value="UTRA"/>
    <property type="match status" value="1"/>
</dbReference>
<dbReference type="GO" id="GO:0003677">
    <property type="term" value="F:DNA binding"/>
    <property type="evidence" value="ECO:0007669"/>
    <property type="project" value="UniProtKB-UniRule"/>
</dbReference>
<evidence type="ECO:0000313" key="7">
    <source>
        <dbReference type="Proteomes" id="UP000681425"/>
    </source>
</evidence>
<keyword evidence="2" id="KW-0238">DNA-binding</keyword>
<feature type="domain" description="HTH gntR-type" evidence="5">
    <location>
        <begin position="4"/>
        <end position="72"/>
    </location>
</feature>
<dbReference type="GO" id="GO:0006547">
    <property type="term" value="P:L-histidine metabolic process"/>
    <property type="evidence" value="ECO:0007669"/>
    <property type="project" value="UniProtKB-UniRule"/>
</dbReference>
<dbReference type="Gene3D" id="3.40.1410.10">
    <property type="entry name" value="Chorismate lyase-like"/>
    <property type="match status" value="1"/>
</dbReference>
<dbReference type="SMART" id="SM00345">
    <property type="entry name" value="HTH_GNTR"/>
    <property type="match status" value="1"/>
</dbReference>
<keyword evidence="1" id="KW-0805">Transcription regulation</keyword>
<dbReference type="SMART" id="SM00866">
    <property type="entry name" value="UTRA"/>
    <property type="match status" value="1"/>
</dbReference>
<evidence type="ECO:0000256" key="4">
    <source>
        <dbReference type="NCBIfam" id="TIGR02018"/>
    </source>
</evidence>
<dbReference type="InterPro" id="IPR036390">
    <property type="entry name" value="WH_DNA-bd_sf"/>
</dbReference>
<dbReference type="Gene3D" id="1.10.10.10">
    <property type="entry name" value="Winged helix-like DNA-binding domain superfamily/Winged helix DNA-binding domain"/>
    <property type="match status" value="1"/>
</dbReference>
<dbReference type="InterPro" id="IPR010248">
    <property type="entry name" value="His_ut_repres"/>
</dbReference>
<evidence type="ECO:0000259" key="5">
    <source>
        <dbReference type="PROSITE" id="PS50949"/>
    </source>
</evidence>
<dbReference type="AlphaFoldDB" id="A0A975K983"/>
<dbReference type="SUPFAM" id="SSF64288">
    <property type="entry name" value="Chorismate lyase-like"/>
    <property type="match status" value="1"/>
</dbReference>
<evidence type="ECO:0000313" key="6">
    <source>
        <dbReference type="EMBL" id="QUT06812.1"/>
    </source>
</evidence>
<dbReference type="PROSITE" id="PS50949">
    <property type="entry name" value="HTH_GNTR"/>
    <property type="match status" value="1"/>
</dbReference>
<dbReference type="PRINTS" id="PR00035">
    <property type="entry name" value="HTHGNTR"/>
</dbReference>
<keyword evidence="7" id="KW-1185">Reference proteome</keyword>
<dbReference type="Pfam" id="PF00392">
    <property type="entry name" value="GntR"/>
    <property type="match status" value="1"/>
</dbReference>
<sequence length="232" mass="25947">MKRASLHDRIRQDIEAQIMSGAWEAGHRIPPEHQIMADYGCSRMTVSKAIATLVERGLVERRKRAGSFVAAPTVHRAALNIPDIAAEIEGQGYLHSLDIRACMAREAHEQELILLDMQSGDILAITCLHYADGKPFALEERLINLGMVPAARQMDFSCESPGRWLLRHVPWTDAEHRITAVMATDEQAAQLDLPAGSACLSIERWTWRTAERITYVRQIYPGGHALTARFIA</sequence>
<dbReference type="NCBIfam" id="TIGR02018">
    <property type="entry name" value="his_ut_repres"/>
    <property type="match status" value="1"/>
</dbReference>
<dbReference type="InterPro" id="IPR036388">
    <property type="entry name" value="WH-like_DNA-bd_sf"/>
</dbReference>
<dbReference type="InterPro" id="IPR000524">
    <property type="entry name" value="Tscrpt_reg_HTH_GntR"/>
</dbReference>
<dbReference type="GO" id="GO:0003700">
    <property type="term" value="F:DNA-binding transcription factor activity"/>
    <property type="evidence" value="ECO:0007669"/>
    <property type="project" value="UniProtKB-UniRule"/>
</dbReference>
<dbReference type="InterPro" id="IPR011663">
    <property type="entry name" value="UTRA"/>
</dbReference>
<evidence type="ECO:0000256" key="3">
    <source>
        <dbReference type="ARBA" id="ARBA00023163"/>
    </source>
</evidence>
<accession>A0A975K983</accession>
<dbReference type="KEGG" id="spph:KFK14_05050"/>
<dbReference type="PANTHER" id="PTHR44846:SF16">
    <property type="entry name" value="TRANSCRIPTIONAL REGULATOR PHNF-RELATED"/>
    <property type="match status" value="1"/>
</dbReference>
<keyword evidence="3" id="KW-0804">Transcription</keyword>
<dbReference type="SUPFAM" id="SSF46785">
    <property type="entry name" value="Winged helix' DNA-binding domain"/>
    <property type="match status" value="1"/>
</dbReference>
<dbReference type="RefSeq" id="WP_212610107.1">
    <property type="nucleotide sequence ID" value="NZ_CP073910.1"/>
</dbReference>
<dbReference type="PANTHER" id="PTHR44846">
    <property type="entry name" value="MANNOSYL-D-GLYCERATE TRANSPORT/METABOLISM SYSTEM REPRESSOR MNGR-RELATED"/>
    <property type="match status" value="1"/>
</dbReference>
<evidence type="ECO:0000256" key="1">
    <source>
        <dbReference type="ARBA" id="ARBA00023015"/>
    </source>
</evidence>
<dbReference type="FunFam" id="1.10.10.10:FF:000079">
    <property type="entry name" value="GntR family transcriptional regulator"/>
    <property type="match status" value="1"/>
</dbReference>
<organism evidence="6 7">
    <name type="scientific">Sphingobium phenoxybenzoativorans</name>
    <dbReference type="NCBI Taxonomy" id="1592790"/>
    <lineage>
        <taxon>Bacteria</taxon>
        <taxon>Pseudomonadati</taxon>
        <taxon>Pseudomonadota</taxon>
        <taxon>Alphaproteobacteria</taxon>
        <taxon>Sphingomonadales</taxon>
        <taxon>Sphingomonadaceae</taxon>
        <taxon>Sphingobium</taxon>
    </lineage>
</organism>
<proteinExistence type="predicted"/>
<name>A0A975K983_9SPHN</name>
<protein>
    <recommendedName>
        <fullName evidence="4">Histidine utilization repressor</fullName>
    </recommendedName>
</protein>
<dbReference type="EMBL" id="CP073910">
    <property type="protein sequence ID" value="QUT06812.1"/>
    <property type="molecule type" value="Genomic_DNA"/>
</dbReference>
<reference evidence="6" key="1">
    <citation type="submission" date="2021-04" db="EMBL/GenBank/DDBJ databases">
        <title>Isolation of p-tert-butylphenol degrading bacteria Sphingobium phenoxybenzoativorans Tas13 from active sludge.</title>
        <authorList>
            <person name="Li Y."/>
        </authorList>
    </citation>
    <scope>NUCLEOTIDE SEQUENCE</scope>
    <source>
        <strain evidence="6">Tas13</strain>
    </source>
</reference>